<evidence type="ECO:0000256" key="1">
    <source>
        <dbReference type="SAM" id="SignalP"/>
    </source>
</evidence>
<feature type="signal peptide" evidence="1">
    <location>
        <begin position="1"/>
        <end position="23"/>
    </location>
</feature>
<proteinExistence type="predicted"/>
<evidence type="ECO:0008006" key="4">
    <source>
        <dbReference type="Google" id="ProtNLM"/>
    </source>
</evidence>
<dbReference type="AlphaFoldDB" id="A0A8K0RU05"/>
<evidence type="ECO:0000313" key="3">
    <source>
        <dbReference type="Proteomes" id="UP000813427"/>
    </source>
</evidence>
<dbReference type="EMBL" id="JAGPXF010000005">
    <property type="protein sequence ID" value="KAH7242540.1"/>
    <property type="molecule type" value="Genomic_DNA"/>
</dbReference>
<reference evidence="2" key="1">
    <citation type="journal article" date="2021" name="Nat. Commun.">
        <title>Genetic determinants of endophytism in the Arabidopsis root mycobiome.</title>
        <authorList>
            <person name="Mesny F."/>
            <person name="Miyauchi S."/>
            <person name="Thiergart T."/>
            <person name="Pickel B."/>
            <person name="Atanasova L."/>
            <person name="Karlsson M."/>
            <person name="Huettel B."/>
            <person name="Barry K.W."/>
            <person name="Haridas S."/>
            <person name="Chen C."/>
            <person name="Bauer D."/>
            <person name="Andreopoulos W."/>
            <person name="Pangilinan J."/>
            <person name="LaButti K."/>
            <person name="Riley R."/>
            <person name="Lipzen A."/>
            <person name="Clum A."/>
            <person name="Drula E."/>
            <person name="Henrissat B."/>
            <person name="Kohler A."/>
            <person name="Grigoriev I.V."/>
            <person name="Martin F.M."/>
            <person name="Hacquard S."/>
        </authorList>
    </citation>
    <scope>NUCLEOTIDE SEQUENCE</scope>
    <source>
        <strain evidence="2">MPI-SDFR-AT-0068</strain>
    </source>
</reference>
<name>A0A8K0RU05_9HYPO</name>
<gene>
    <name evidence="2" type="ORF">BKA59DRAFT_233307</name>
</gene>
<dbReference type="Proteomes" id="UP000813427">
    <property type="component" value="Unassembled WGS sequence"/>
</dbReference>
<comment type="caution">
    <text evidence="2">The sequence shown here is derived from an EMBL/GenBank/DDBJ whole genome shotgun (WGS) entry which is preliminary data.</text>
</comment>
<evidence type="ECO:0000313" key="2">
    <source>
        <dbReference type="EMBL" id="KAH7242540.1"/>
    </source>
</evidence>
<organism evidence="2 3">
    <name type="scientific">Fusarium tricinctum</name>
    <dbReference type="NCBI Taxonomy" id="61284"/>
    <lineage>
        <taxon>Eukaryota</taxon>
        <taxon>Fungi</taxon>
        <taxon>Dikarya</taxon>
        <taxon>Ascomycota</taxon>
        <taxon>Pezizomycotina</taxon>
        <taxon>Sordariomycetes</taxon>
        <taxon>Hypocreomycetidae</taxon>
        <taxon>Hypocreales</taxon>
        <taxon>Nectriaceae</taxon>
        <taxon>Fusarium</taxon>
        <taxon>Fusarium tricinctum species complex</taxon>
    </lineage>
</organism>
<keyword evidence="3" id="KW-1185">Reference proteome</keyword>
<sequence>MMSLKAAVFSCLVLSPLAINAGACKPRSTDLATVLPSIPTSAPVSQSSDVATLSDAVTTTISSSPETISSEAPSATSTAPCPRWTQIIPSPSGKVCGLSVSRGDLANSPFYIQSPLSMTGLTGCAKYCGDDDECVSFYAEDYVPAPGAPTFKICFTFRGYAKDIPFGTGDGQPNYYEQGCFACDRSEPSGN</sequence>
<keyword evidence="1" id="KW-0732">Signal</keyword>
<feature type="chain" id="PRO_5035457096" description="Apple domain-containing protein" evidence="1">
    <location>
        <begin position="24"/>
        <end position="191"/>
    </location>
</feature>
<protein>
    <recommendedName>
        <fullName evidence="4">Apple domain-containing protein</fullName>
    </recommendedName>
</protein>
<accession>A0A8K0RU05</accession>
<dbReference type="OrthoDB" id="5099182at2759"/>